<proteinExistence type="predicted"/>
<dbReference type="EMBL" id="GGEC01007282">
    <property type="protein sequence ID" value="MBW87765.1"/>
    <property type="molecule type" value="Transcribed_RNA"/>
</dbReference>
<accession>A0A2P2J2T3</accession>
<sequence length="64" mass="7223">MTANHINPKKWTSTKYSIEFCISTTVGKITNGNRSNYNNSKTRMCLNRASNTHLGFYLGSSSKF</sequence>
<protein>
    <submittedName>
        <fullName evidence="1">Uncharacterized protein</fullName>
    </submittedName>
</protein>
<evidence type="ECO:0000313" key="1">
    <source>
        <dbReference type="EMBL" id="MBW87765.1"/>
    </source>
</evidence>
<reference evidence="1" key="1">
    <citation type="submission" date="2018-02" db="EMBL/GenBank/DDBJ databases">
        <title>Rhizophora mucronata_Transcriptome.</title>
        <authorList>
            <person name="Meera S.P."/>
            <person name="Sreeshan A."/>
            <person name="Augustine A."/>
        </authorList>
    </citation>
    <scope>NUCLEOTIDE SEQUENCE</scope>
    <source>
        <tissue evidence="1">Leaf</tissue>
    </source>
</reference>
<organism evidence="1">
    <name type="scientific">Rhizophora mucronata</name>
    <name type="common">Asiatic mangrove</name>
    <dbReference type="NCBI Taxonomy" id="61149"/>
    <lineage>
        <taxon>Eukaryota</taxon>
        <taxon>Viridiplantae</taxon>
        <taxon>Streptophyta</taxon>
        <taxon>Embryophyta</taxon>
        <taxon>Tracheophyta</taxon>
        <taxon>Spermatophyta</taxon>
        <taxon>Magnoliopsida</taxon>
        <taxon>eudicotyledons</taxon>
        <taxon>Gunneridae</taxon>
        <taxon>Pentapetalae</taxon>
        <taxon>rosids</taxon>
        <taxon>fabids</taxon>
        <taxon>Malpighiales</taxon>
        <taxon>Rhizophoraceae</taxon>
        <taxon>Rhizophora</taxon>
    </lineage>
</organism>
<name>A0A2P2J2T3_RHIMU</name>
<dbReference type="AlphaFoldDB" id="A0A2P2J2T3"/>